<dbReference type="SMART" id="SM00943">
    <property type="entry name" value="Prim-Pol"/>
    <property type="match status" value="1"/>
</dbReference>
<keyword evidence="3" id="KW-1185">Reference proteome</keyword>
<gene>
    <name evidence="2" type="ORF">BST63_28430</name>
</gene>
<dbReference type="RefSeq" id="WP_085385261.1">
    <property type="nucleotide sequence ID" value="NZ_NAFJ01000152.1"/>
</dbReference>
<reference evidence="2 3" key="1">
    <citation type="submission" date="2017-03" db="EMBL/GenBank/DDBJ databases">
        <title>Whole genome sequences of fourteen strains of Bradyrhizobium canariense and one strain of Bradyrhizobium japonicum isolated from Lupinus (Papilionoideae: Genisteae) species in Algeria.</title>
        <authorList>
            <person name="Crovadore J."/>
            <person name="Chekireb D."/>
            <person name="Brachmann A."/>
            <person name="Chablais R."/>
            <person name="Cochard B."/>
            <person name="Lefort F."/>
        </authorList>
    </citation>
    <scope>NUCLEOTIDE SEQUENCE [LARGE SCALE GENOMIC DNA]</scope>
    <source>
        <strain evidence="2 3">UBMAN05</strain>
    </source>
</reference>
<dbReference type="SUPFAM" id="SSF56747">
    <property type="entry name" value="Prim-pol domain"/>
    <property type="match status" value="1"/>
</dbReference>
<proteinExistence type="predicted"/>
<feature type="domain" description="DNA primase/polymerase bifunctional N-terminal" evidence="1">
    <location>
        <begin position="13"/>
        <end position="144"/>
    </location>
</feature>
<dbReference type="CDD" id="cd04859">
    <property type="entry name" value="Prim_Pol"/>
    <property type="match status" value="1"/>
</dbReference>
<name>A0ABX3WW58_9BRAD</name>
<sequence length="144" mass="15362">MDNTTIVDNQRTALGLAELGFDVFPLLPNQKTPALDRNWKDVATRDAGKVMKLWGGSYRACNIGIRTGLPLQNGVLVVIDIDIKDGKPGLQSIAELEDQLGTLPPTTTFSTASGGEHRYFVAPWPLGNSNSKLGPGVDVKCVGG</sequence>
<evidence type="ECO:0000313" key="3">
    <source>
        <dbReference type="Proteomes" id="UP000193884"/>
    </source>
</evidence>
<dbReference type="Proteomes" id="UP000193884">
    <property type="component" value="Unassembled WGS sequence"/>
</dbReference>
<comment type="caution">
    <text evidence="2">The sequence shown here is derived from an EMBL/GenBank/DDBJ whole genome shotgun (WGS) entry which is preliminary data.</text>
</comment>
<organism evidence="2 3">
    <name type="scientific">Bradyrhizobium canariense</name>
    <dbReference type="NCBI Taxonomy" id="255045"/>
    <lineage>
        <taxon>Bacteria</taxon>
        <taxon>Pseudomonadati</taxon>
        <taxon>Pseudomonadota</taxon>
        <taxon>Alphaproteobacteria</taxon>
        <taxon>Hyphomicrobiales</taxon>
        <taxon>Nitrobacteraceae</taxon>
        <taxon>Bradyrhizobium</taxon>
    </lineage>
</organism>
<dbReference type="EMBL" id="NAFK01000173">
    <property type="protein sequence ID" value="OSJ23694.1"/>
    <property type="molecule type" value="Genomic_DNA"/>
</dbReference>
<dbReference type="InterPro" id="IPR015330">
    <property type="entry name" value="DNA_primase/pol_bifunc_N"/>
</dbReference>
<evidence type="ECO:0000313" key="2">
    <source>
        <dbReference type="EMBL" id="OSJ23694.1"/>
    </source>
</evidence>
<accession>A0ABX3WW58</accession>
<protein>
    <recommendedName>
        <fullName evidence="1">DNA primase/polymerase bifunctional N-terminal domain-containing protein</fullName>
    </recommendedName>
</protein>
<dbReference type="Pfam" id="PF09250">
    <property type="entry name" value="Prim-Pol"/>
    <property type="match status" value="1"/>
</dbReference>
<evidence type="ECO:0000259" key="1">
    <source>
        <dbReference type="SMART" id="SM00943"/>
    </source>
</evidence>